<evidence type="ECO:0000259" key="7">
    <source>
        <dbReference type="Pfam" id="PF08340"/>
    </source>
</evidence>
<dbReference type="InterPro" id="IPR005229">
    <property type="entry name" value="YicC/YloC-like"/>
</dbReference>
<dbReference type="InterPro" id="IPR013551">
    <property type="entry name" value="YicC-like_C"/>
</dbReference>
<reference evidence="9 10" key="1">
    <citation type="submission" date="2014-12" db="EMBL/GenBank/DDBJ databases">
        <title>Draft genome sequences of 29 type strains of Enterococci.</title>
        <authorList>
            <person name="Zhong Z."/>
            <person name="Sun Z."/>
            <person name="Liu W."/>
            <person name="Zhang W."/>
            <person name="Zhang H."/>
        </authorList>
    </citation>
    <scope>NUCLEOTIDE SEQUENCE [LARGE SCALE GENOMIC DNA]</scope>
    <source>
        <strain evidence="9 10">DSM 17690</strain>
    </source>
</reference>
<feature type="domain" description="Endoribonuclease YicC-like N-terminal" evidence="6">
    <location>
        <begin position="1"/>
        <end position="156"/>
    </location>
</feature>
<keyword evidence="2" id="KW-0540">Nuclease</keyword>
<evidence type="ECO:0000313" key="10">
    <source>
        <dbReference type="Proteomes" id="UP000182149"/>
    </source>
</evidence>
<dbReference type="EMBL" id="JAJJVO010000043">
    <property type="protein sequence ID" value="MCC9273136.1"/>
    <property type="molecule type" value="Genomic_DNA"/>
</dbReference>
<proteinExistence type="inferred from homology"/>
<evidence type="ECO:0000256" key="5">
    <source>
        <dbReference type="ARBA" id="ARBA00035648"/>
    </source>
</evidence>
<evidence type="ECO:0000256" key="2">
    <source>
        <dbReference type="ARBA" id="ARBA00022722"/>
    </source>
</evidence>
<protein>
    <submittedName>
        <fullName evidence="9">TIGR00255 family protein</fullName>
    </submittedName>
    <submittedName>
        <fullName evidence="8">YicC family protein</fullName>
    </submittedName>
</protein>
<dbReference type="AlphaFoldDB" id="A0A1L8QU17"/>
<dbReference type="NCBIfam" id="TIGR00255">
    <property type="entry name" value="YicC/YloC family endoribonuclease"/>
    <property type="match status" value="1"/>
</dbReference>
<evidence type="ECO:0000256" key="3">
    <source>
        <dbReference type="ARBA" id="ARBA00022759"/>
    </source>
</evidence>
<comment type="similarity">
    <text evidence="5">Belongs to the YicC/YloC family.</text>
</comment>
<keyword evidence="10" id="KW-1185">Reference proteome</keyword>
<evidence type="ECO:0000259" key="6">
    <source>
        <dbReference type="Pfam" id="PF03755"/>
    </source>
</evidence>
<comment type="cofactor">
    <cofactor evidence="1">
        <name>a divalent metal cation</name>
        <dbReference type="ChEBI" id="CHEBI:60240"/>
    </cofactor>
</comment>
<dbReference type="Proteomes" id="UP000182149">
    <property type="component" value="Unassembled WGS sequence"/>
</dbReference>
<evidence type="ECO:0000256" key="4">
    <source>
        <dbReference type="ARBA" id="ARBA00022801"/>
    </source>
</evidence>
<keyword evidence="4" id="KW-0378">Hydrolase</keyword>
<evidence type="ECO:0000313" key="9">
    <source>
        <dbReference type="EMBL" id="OJG10990.1"/>
    </source>
</evidence>
<dbReference type="OrthoDB" id="9771229at2"/>
<dbReference type="PANTHER" id="PTHR30636:SF3">
    <property type="entry name" value="UPF0701 PROTEIN YICC"/>
    <property type="match status" value="1"/>
</dbReference>
<dbReference type="GO" id="GO:0004521">
    <property type="term" value="F:RNA endonuclease activity"/>
    <property type="evidence" value="ECO:0007669"/>
    <property type="project" value="InterPro"/>
</dbReference>
<dbReference type="EMBL" id="JXKD01000005">
    <property type="protein sequence ID" value="OJG10990.1"/>
    <property type="molecule type" value="Genomic_DNA"/>
</dbReference>
<gene>
    <name evidence="8" type="ORF">K8V42_02475</name>
    <name evidence="9" type="ORF">RU93_GL001863</name>
</gene>
<evidence type="ECO:0000256" key="1">
    <source>
        <dbReference type="ARBA" id="ARBA00001968"/>
    </source>
</evidence>
<dbReference type="InterPro" id="IPR013527">
    <property type="entry name" value="YicC-like_N"/>
</dbReference>
<dbReference type="PANTHER" id="PTHR30636">
    <property type="entry name" value="UPF0701 PROTEIN YICC"/>
    <property type="match status" value="1"/>
</dbReference>
<name>A0A1L8QU17_9ENTE</name>
<dbReference type="Pfam" id="PF08340">
    <property type="entry name" value="YicC-like_C"/>
    <property type="match status" value="1"/>
</dbReference>
<dbReference type="RefSeq" id="WP_071874573.1">
    <property type="nucleotide sequence ID" value="NZ_JBHSHF010000019.1"/>
</dbReference>
<accession>A0A1L8QU17</accession>
<dbReference type="Proteomes" id="UP000813384">
    <property type="component" value="Unassembled WGS sequence"/>
</dbReference>
<dbReference type="Pfam" id="PF03755">
    <property type="entry name" value="YicC-like_N"/>
    <property type="match status" value="1"/>
</dbReference>
<keyword evidence="3" id="KW-0255">Endonuclease</keyword>
<reference evidence="8" key="2">
    <citation type="journal article" date="2021" name="PeerJ">
        <title>Extensive microbial diversity within the chicken gut microbiome revealed by metagenomics and culture.</title>
        <authorList>
            <person name="Gilroy R."/>
            <person name="Ravi A."/>
            <person name="Getino M."/>
            <person name="Pursley I."/>
            <person name="Horton D.L."/>
            <person name="Alikhan N.F."/>
            <person name="Baker D."/>
            <person name="Gharbi K."/>
            <person name="Hall N."/>
            <person name="Watson M."/>
            <person name="Adriaenssens E.M."/>
            <person name="Foster-Nyarko E."/>
            <person name="Jarju S."/>
            <person name="Secka A."/>
            <person name="Antonio M."/>
            <person name="Oren A."/>
            <person name="Chaudhuri R.R."/>
            <person name="La Ragione R."/>
            <person name="Hildebrand F."/>
            <person name="Pallen M.J."/>
        </authorList>
    </citation>
    <scope>NUCLEOTIDE SEQUENCE</scope>
    <source>
        <strain evidence="8">150</strain>
    </source>
</reference>
<sequence length="293" mass="34421">MKSMTGFGKAMRVTDAYQIEVEIKSVNHRFLDVQLRTSRQLHAYENQIRQVIKETLHRGRVEVFVTLTQRSDLGKEVMIHWDLLEQVVTSVEHEMQARFQTTIQRGPFIESLLEKETFMEMNERMTDDDSLEHLLLAVVTEATRANDQSRQLEGRGILSVLQENQQLLQHQIQELSQFFAAFEQEYQSRFEKKLNDYLGATIDQDRLLTEMVILLERSDIHEELDRLTIHLENLQQLFVKPQPVGRELDFLIQEINREINTIGSKSTAIEMKNIVVQMKTIIEKIREQVQNIE</sequence>
<dbReference type="STRING" id="328396.RU93_GL001863"/>
<organism evidence="9 10">
    <name type="scientific">Enterococcus aquimarinus</name>
    <dbReference type="NCBI Taxonomy" id="328396"/>
    <lineage>
        <taxon>Bacteria</taxon>
        <taxon>Bacillati</taxon>
        <taxon>Bacillota</taxon>
        <taxon>Bacilli</taxon>
        <taxon>Lactobacillales</taxon>
        <taxon>Enterococcaceae</taxon>
        <taxon>Enterococcus</taxon>
    </lineage>
</organism>
<feature type="domain" description="Endoribonuclease YicC-like C-terminal" evidence="7">
    <location>
        <begin position="180"/>
        <end position="293"/>
    </location>
</feature>
<dbReference type="GO" id="GO:0016787">
    <property type="term" value="F:hydrolase activity"/>
    <property type="evidence" value="ECO:0007669"/>
    <property type="project" value="UniProtKB-KW"/>
</dbReference>
<comment type="caution">
    <text evidence="9">The sequence shown here is derived from an EMBL/GenBank/DDBJ whole genome shotgun (WGS) entry which is preliminary data.</text>
</comment>
<reference evidence="8" key="3">
    <citation type="submission" date="2021-11" db="EMBL/GenBank/DDBJ databases">
        <authorList>
            <person name="Gilroy R."/>
        </authorList>
    </citation>
    <scope>NUCLEOTIDE SEQUENCE</scope>
    <source>
        <strain evidence="8">150</strain>
    </source>
</reference>
<evidence type="ECO:0000313" key="8">
    <source>
        <dbReference type="EMBL" id="MCC9273136.1"/>
    </source>
</evidence>